<dbReference type="InterPro" id="IPR001296">
    <property type="entry name" value="Glyco_trans_1"/>
</dbReference>
<dbReference type="EMBL" id="BMKA01000001">
    <property type="protein sequence ID" value="GGA09833.1"/>
    <property type="molecule type" value="Genomic_DNA"/>
</dbReference>
<dbReference type="AlphaFoldDB" id="A0A916QT35"/>
<protein>
    <recommendedName>
        <fullName evidence="1">Glycosyl transferase family 1 domain-containing protein</fullName>
    </recommendedName>
</protein>
<name>A0A916QT35_9RHOB</name>
<feature type="domain" description="Glycosyl transferase family 1" evidence="1">
    <location>
        <begin position="3"/>
        <end position="135"/>
    </location>
</feature>
<dbReference type="InterPro" id="IPR050194">
    <property type="entry name" value="Glycosyltransferase_grp1"/>
</dbReference>
<gene>
    <name evidence="2" type="ORF">GCM10011498_07360</name>
</gene>
<evidence type="ECO:0000313" key="3">
    <source>
        <dbReference type="Proteomes" id="UP000628017"/>
    </source>
</evidence>
<sequence>MEPDKGIIELARAARAADVPLVTVGEGPLSQMFRAEFPEVRQESWCDAPRLAVLLQEARAVVMPSLYAEPFGMVAIEAQQSGLPVILPHTAFLAEEITNRGLGLACNVLDPTDFARTLTEMKEMPAQDVRRISETAFANENPFAMTPQGWGDSLLSMYNTLVNRAA</sequence>
<dbReference type="Gene3D" id="3.40.50.2000">
    <property type="entry name" value="Glycogen Phosphorylase B"/>
    <property type="match status" value="1"/>
</dbReference>
<keyword evidence="3" id="KW-1185">Reference proteome</keyword>
<evidence type="ECO:0000259" key="1">
    <source>
        <dbReference type="Pfam" id="PF00534"/>
    </source>
</evidence>
<dbReference type="Proteomes" id="UP000628017">
    <property type="component" value="Unassembled WGS sequence"/>
</dbReference>
<organism evidence="2 3">
    <name type="scientific">Neptunicoccus cionae</name>
    <dbReference type="NCBI Taxonomy" id="2035344"/>
    <lineage>
        <taxon>Bacteria</taxon>
        <taxon>Pseudomonadati</taxon>
        <taxon>Pseudomonadota</taxon>
        <taxon>Alphaproteobacteria</taxon>
        <taxon>Rhodobacterales</taxon>
        <taxon>Paracoccaceae</taxon>
        <taxon>Neptunicoccus</taxon>
    </lineage>
</organism>
<evidence type="ECO:0000313" key="2">
    <source>
        <dbReference type="EMBL" id="GGA09833.1"/>
    </source>
</evidence>
<reference evidence="2" key="2">
    <citation type="submission" date="2020-09" db="EMBL/GenBank/DDBJ databases">
        <authorList>
            <person name="Sun Q."/>
            <person name="Zhou Y."/>
        </authorList>
    </citation>
    <scope>NUCLEOTIDE SEQUENCE</scope>
    <source>
        <strain evidence="2">CGMCC 1.15880</strain>
    </source>
</reference>
<comment type="caution">
    <text evidence="2">The sequence shown here is derived from an EMBL/GenBank/DDBJ whole genome shotgun (WGS) entry which is preliminary data.</text>
</comment>
<dbReference type="SUPFAM" id="SSF53756">
    <property type="entry name" value="UDP-Glycosyltransferase/glycogen phosphorylase"/>
    <property type="match status" value="1"/>
</dbReference>
<dbReference type="PANTHER" id="PTHR45947:SF3">
    <property type="entry name" value="SULFOQUINOVOSYL TRANSFERASE SQD2"/>
    <property type="match status" value="1"/>
</dbReference>
<accession>A0A916QT35</accession>
<dbReference type="PANTHER" id="PTHR45947">
    <property type="entry name" value="SULFOQUINOVOSYL TRANSFERASE SQD2"/>
    <property type="match status" value="1"/>
</dbReference>
<reference evidence="2" key="1">
    <citation type="journal article" date="2014" name="Int. J. Syst. Evol. Microbiol.">
        <title>Complete genome sequence of Corynebacterium casei LMG S-19264T (=DSM 44701T), isolated from a smear-ripened cheese.</title>
        <authorList>
            <consortium name="US DOE Joint Genome Institute (JGI-PGF)"/>
            <person name="Walter F."/>
            <person name="Albersmeier A."/>
            <person name="Kalinowski J."/>
            <person name="Ruckert C."/>
        </authorList>
    </citation>
    <scope>NUCLEOTIDE SEQUENCE</scope>
    <source>
        <strain evidence="2">CGMCC 1.15880</strain>
    </source>
</reference>
<dbReference type="Pfam" id="PF00534">
    <property type="entry name" value="Glycos_transf_1"/>
    <property type="match status" value="1"/>
</dbReference>
<proteinExistence type="predicted"/>
<dbReference type="GO" id="GO:0016757">
    <property type="term" value="F:glycosyltransferase activity"/>
    <property type="evidence" value="ECO:0007669"/>
    <property type="project" value="InterPro"/>
</dbReference>
<dbReference type="RefSeq" id="WP_229678414.1">
    <property type="nucleotide sequence ID" value="NZ_BMKA01000001.1"/>
</dbReference>